<reference evidence="1" key="1">
    <citation type="journal article" date="2021" name="Proc. Natl. Acad. Sci. U.S.A.">
        <title>A Catalog of Tens of Thousands of Viruses from Human Metagenomes Reveals Hidden Associations with Chronic Diseases.</title>
        <authorList>
            <person name="Tisza M.J."/>
            <person name="Buck C.B."/>
        </authorList>
    </citation>
    <scope>NUCLEOTIDE SEQUENCE</scope>
    <source>
        <strain evidence="1">CtE6L85</strain>
    </source>
</reference>
<sequence>MCEPDCADEWLFDIWAIGCDYDGESTVDGLKKLVDSLVEMSQKARDCLHDGKLFPADKA</sequence>
<protein>
    <submittedName>
        <fullName evidence="1">Uncharacterized protein</fullName>
    </submittedName>
</protein>
<accession>A0A8S5QRK2</accession>
<proteinExistence type="predicted"/>
<name>A0A8S5QRK2_9CAUD</name>
<organism evidence="1">
    <name type="scientific">Siphoviridae sp. ctE6L85</name>
    <dbReference type="NCBI Taxonomy" id="2826202"/>
    <lineage>
        <taxon>Viruses</taxon>
        <taxon>Duplodnaviria</taxon>
        <taxon>Heunggongvirae</taxon>
        <taxon>Uroviricota</taxon>
        <taxon>Caudoviricetes</taxon>
    </lineage>
</organism>
<evidence type="ECO:0000313" key="1">
    <source>
        <dbReference type="EMBL" id="DAE21357.1"/>
    </source>
</evidence>
<dbReference type="EMBL" id="BK015711">
    <property type="protein sequence ID" value="DAE21357.1"/>
    <property type="molecule type" value="Genomic_DNA"/>
</dbReference>